<feature type="region of interest" description="Disordered" evidence="14">
    <location>
        <begin position="459"/>
        <end position="481"/>
    </location>
</feature>
<evidence type="ECO:0000256" key="14">
    <source>
        <dbReference type="SAM" id="MobiDB-lite"/>
    </source>
</evidence>
<dbReference type="PROSITE" id="PS00815">
    <property type="entry name" value="AIPM_HOMOCIT_SYNTH_1"/>
    <property type="match status" value="1"/>
</dbReference>
<evidence type="ECO:0000256" key="2">
    <source>
        <dbReference type="ARBA" id="ARBA00001968"/>
    </source>
</evidence>
<dbReference type="GO" id="GO:0003852">
    <property type="term" value="F:2-isopropylmalate synthase activity"/>
    <property type="evidence" value="ECO:0007669"/>
    <property type="project" value="UniProtKB-EC"/>
</dbReference>
<keyword evidence="13" id="KW-0100">Branched-chain amino acid biosynthesis</keyword>
<dbReference type="PANTHER" id="PTHR46911">
    <property type="match status" value="1"/>
</dbReference>
<keyword evidence="8" id="KW-0432">Leucine biosynthesis</keyword>
<dbReference type="SUPFAM" id="SSF89000">
    <property type="entry name" value="post-HMGL domain-like"/>
    <property type="match status" value="1"/>
</dbReference>
<name>A0AAN9U870_9PEZI</name>
<evidence type="ECO:0000256" key="13">
    <source>
        <dbReference type="ARBA" id="ARBA00023304"/>
    </source>
</evidence>
<protein>
    <recommendedName>
        <fullName evidence="7">2-isopropylmalate synthase</fullName>
        <ecNumber evidence="7">2.3.3.13</ecNumber>
    </recommendedName>
</protein>
<dbReference type="InterPro" id="IPR013785">
    <property type="entry name" value="Aldolase_TIM"/>
</dbReference>
<dbReference type="InterPro" id="IPR013709">
    <property type="entry name" value="2-isopropylmalate_synth_dimer"/>
</dbReference>
<evidence type="ECO:0000256" key="4">
    <source>
        <dbReference type="ARBA" id="ARBA00004689"/>
    </source>
</evidence>
<organism evidence="16 17">
    <name type="scientific">Cytospora paraplurivora</name>
    <dbReference type="NCBI Taxonomy" id="2898453"/>
    <lineage>
        <taxon>Eukaryota</taxon>
        <taxon>Fungi</taxon>
        <taxon>Dikarya</taxon>
        <taxon>Ascomycota</taxon>
        <taxon>Pezizomycotina</taxon>
        <taxon>Sordariomycetes</taxon>
        <taxon>Sordariomycetidae</taxon>
        <taxon>Diaporthales</taxon>
        <taxon>Cytosporaceae</taxon>
        <taxon>Cytospora</taxon>
    </lineage>
</organism>
<keyword evidence="9" id="KW-0028">Amino-acid biosynthesis</keyword>
<evidence type="ECO:0000313" key="16">
    <source>
        <dbReference type="EMBL" id="KAK7740751.1"/>
    </source>
</evidence>
<dbReference type="NCBIfam" id="TIGR00970">
    <property type="entry name" value="leuA_yeast"/>
    <property type="match status" value="1"/>
</dbReference>
<dbReference type="PROSITE" id="PS50991">
    <property type="entry name" value="PYR_CT"/>
    <property type="match status" value="1"/>
</dbReference>
<evidence type="ECO:0000256" key="5">
    <source>
        <dbReference type="ARBA" id="ARBA00009767"/>
    </source>
</evidence>
<sequence length="627" mass="69389">MTMLKDPSKKYKAFAPVNLPDRQWPSKTLQKAPRWLATDLRDGNQSLVDPMNGDEKWTYFKMLADLGYKEIEVSFPSASQTDFDFTRRLIETPGAVPDDVYLQVLSPCREDLIRRTVESLKGAKNAIVHIYLATSECFRRIIFGFTEEESLELAKKCTRLVRSLTKDDPSQQGTNWAFEFSPETFSDTGLDFAVKICEVVKAEWEPTEKNPIIFNLPATVEMSTPNVYADQIEYFCRNITEREKVCVSLHPHNDRGCAVAAAELAQMAGADRVEGCLFGNGERTGNVDLVTLALNLYTQGVSPNIDFSDLQSVISTVEVCNKIPIHPRAPYGGSLVVCAFSGSHQDAIKKGFQAREKAGLGYEDYWQVPYLPLDPKDIGRDYQAVIRVNSQSGKGGAAWIIQQHLHLDMPRGLQVDFSRVVQKVADERSRELLPVEIVALFEQTYTVRDNPRFTIVDYTISPDRSRSPAPSEPGKTPDTRNLPRVFDGVISIDGKEYKIRGRGNGPLSSLANALREIGVDIDVNDYKEHAVGKGRDVKAATYIECKVGGSNQKVWGVGIHEDVVRSSLIALMSAASNFVLSRSGPVGPITLPANGNISNGHVANGHSGQANDQTDLINRLESAADEM</sequence>
<evidence type="ECO:0000256" key="11">
    <source>
        <dbReference type="ARBA" id="ARBA00022723"/>
    </source>
</evidence>
<dbReference type="SUPFAM" id="SSF51569">
    <property type="entry name" value="Aldolase"/>
    <property type="match status" value="1"/>
</dbReference>
<evidence type="ECO:0000256" key="8">
    <source>
        <dbReference type="ARBA" id="ARBA00022430"/>
    </source>
</evidence>
<dbReference type="AlphaFoldDB" id="A0AAN9U870"/>
<dbReference type="PROSITE" id="PS00816">
    <property type="entry name" value="AIPM_HOMOCIT_SYNTH_2"/>
    <property type="match status" value="1"/>
</dbReference>
<comment type="cofactor">
    <cofactor evidence="2">
        <name>a divalent metal cation</name>
        <dbReference type="ChEBI" id="CHEBI:60240"/>
    </cofactor>
</comment>
<dbReference type="InterPro" id="IPR054692">
    <property type="entry name" value="LeuA-like_post-cat"/>
</dbReference>
<comment type="subunit">
    <text evidence="6">Homodimer.</text>
</comment>
<dbReference type="InterPro" id="IPR039371">
    <property type="entry name" value="LeuA_N_DRE-TIM"/>
</dbReference>
<dbReference type="FunFam" id="3.30.160.270:FF:000002">
    <property type="entry name" value="2-isopropylmalate synthase"/>
    <property type="match status" value="1"/>
</dbReference>
<reference evidence="16 17" key="1">
    <citation type="journal article" date="2023" name="PLoS ONE">
        <title>Cytospora paraplurivora sp. nov. isolated from orchards with fruit tree decline syndrome in Ontario, Canada.</title>
        <authorList>
            <person name="Ilyukhin E."/>
            <person name="Nguyen H.D.T."/>
            <person name="Castle A.J."/>
            <person name="Ellouze W."/>
        </authorList>
    </citation>
    <scope>NUCLEOTIDE SEQUENCE [LARGE SCALE GENOMIC DNA]</scope>
    <source>
        <strain evidence="16 17">FDS-564</strain>
    </source>
</reference>
<evidence type="ECO:0000313" key="17">
    <source>
        <dbReference type="Proteomes" id="UP001320245"/>
    </source>
</evidence>
<comment type="catalytic activity">
    <reaction evidence="1">
        <text>3-methyl-2-oxobutanoate + acetyl-CoA + H2O = (2S)-2-isopropylmalate + CoA + H(+)</text>
        <dbReference type="Rhea" id="RHEA:21524"/>
        <dbReference type="ChEBI" id="CHEBI:1178"/>
        <dbReference type="ChEBI" id="CHEBI:11851"/>
        <dbReference type="ChEBI" id="CHEBI:15377"/>
        <dbReference type="ChEBI" id="CHEBI:15378"/>
        <dbReference type="ChEBI" id="CHEBI:57287"/>
        <dbReference type="ChEBI" id="CHEBI:57288"/>
        <dbReference type="EC" id="2.3.3.13"/>
    </reaction>
</comment>
<keyword evidence="12" id="KW-0496">Mitochondrion</keyword>
<evidence type="ECO:0000256" key="7">
    <source>
        <dbReference type="ARBA" id="ARBA00012973"/>
    </source>
</evidence>
<comment type="subcellular location">
    <subcellularLocation>
        <location evidence="3">Mitochondrion</location>
    </subcellularLocation>
</comment>
<evidence type="ECO:0000256" key="12">
    <source>
        <dbReference type="ARBA" id="ARBA00023128"/>
    </source>
</evidence>
<evidence type="ECO:0000256" key="1">
    <source>
        <dbReference type="ARBA" id="ARBA00000064"/>
    </source>
</evidence>
<dbReference type="EC" id="2.3.3.13" evidence="7"/>
<dbReference type="GO" id="GO:0009098">
    <property type="term" value="P:L-leucine biosynthetic process"/>
    <property type="evidence" value="ECO:0007669"/>
    <property type="project" value="UniProtKB-KW"/>
</dbReference>
<comment type="similarity">
    <text evidence="5">Belongs to the alpha-IPM synthase/homocitrate synthase family. LeuA type 2 subfamily.</text>
</comment>
<accession>A0AAN9U870</accession>
<evidence type="ECO:0000256" key="10">
    <source>
        <dbReference type="ARBA" id="ARBA00022679"/>
    </source>
</evidence>
<dbReference type="FunFam" id="3.20.20.70:FF:000045">
    <property type="entry name" value="2-isopropylmalate synthase"/>
    <property type="match status" value="1"/>
</dbReference>
<dbReference type="CDD" id="cd07942">
    <property type="entry name" value="DRE_TIM_LeuA"/>
    <property type="match status" value="1"/>
</dbReference>
<dbReference type="EMBL" id="JAJSPL020000019">
    <property type="protein sequence ID" value="KAK7740751.1"/>
    <property type="molecule type" value="Genomic_DNA"/>
</dbReference>
<dbReference type="HAMAP" id="MF_00572">
    <property type="entry name" value="LeuA_type2"/>
    <property type="match status" value="1"/>
</dbReference>
<evidence type="ECO:0000256" key="3">
    <source>
        <dbReference type="ARBA" id="ARBA00004173"/>
    </source>
</evidence>
<dbReference type="InterPro" id="IPR000891">
    <property type="entry name" value="PYR_CT"/>
</dbReference>
<dbReference type="InterPro" id="IPR005668">
    <property type="entry name" value="IPM_Synthase"/>
</dbReference>
<dbReference type="SUPFAM" id="SSF110921">
    <property type="entry name" value="2-isopropylmalate synthase LeuA, allosteric (dimerisation) domain"/>
    <property type="match status" value="1"/>
</dbReference>
<keyword evidence="10" id="KW-0808">Transferase</keyword>
<dbReference type="Gene3D" id="3.20.20.70">
    <property type="entry name" value="Aldolase class I"/>
    <property type="match status" value="1"/>
</dbReference>
<dbReference type="PANTHER" id="PTHR46911:SF1">
    <property type="entry name" value="2-ISOPROPYLMALATE SYNTHASE"/>
    <property type="match status" value="1"/>
</dbReference>
<dbReference type="Proteomes" id="UP001320245">
    <property type="component" value="Unassembled WGS sequence"/>
</dbReference>
<comment type="caution">
    <text evidence="16">The sequence shown here is derived from an EMBL/GenBank/DDBJ whole genome shotgun (WGS) entry which is preliminary data.</text>
</comment>
<keyword evidence="17" id="KW-1185">Reference proteome</keyword>
<dbReference type="NCBIfam" id="NF002991">
    <property type="entry name" value="PRK03739.1"/>
    <property type="match status" value="1"/>
</dbReference>
<evidence type="ECO:0000259" key="15">
    <source>
        <dbReference type="PROSITE" id="PS50991"/>
    </source>
</evidence>
<dbReference type="Gene3D" id="3.30.160.270">
    <property type="match status" value="1"/>
</dbReference>
<evidence type="ECO:0000256" key="9">
    <source>
        <dbReference type="ARBA" id="ARBA00022605"/>
    </source>
</evidence>
<gene>
    <name evidence="16" type="primary">LEU4</name>
    <name evidence="16" type="ORF">SLS53_005219</name>
</gene>
<dbReference type="GO" id="GO:0046872">
    <property type="term" value="F:metal ion binding"/>
    <property type="evidence" value="ECO:0007669"/>
    <property type="project" value="UniProtKB-KW"/>
</dbReference>
<dbReference type="InterPro" id="IPR002034">
    <property type="entry name" value="AIPM/Hcit_synth_CS"/>
</dbReference>
<dbReference type="InterPro" id="IPR036230">
    <property type="entry name" value="LeuA_allosteric_dom_sf"/>
</dbReference>
<dbReference type="Pfam" id="PF08502">
    <property type="entry name" value="LeuA_dimer"/>
    <property type="match status" value="1"/>
</dbReference>
<comment type="pathway">
    <text evidence="4">Amino-acid biosynthesis; L-leucine biosynthesis; L-leucine from 3-methyl-2-oxobutanoate: step 1/4.</text>
</comment>
<proteinExistence type="inferred from homology"/>
<evidence type="ECO:0000256" key="6">
    <source>
        <dbReference type="ARBA" id="ARBA00011738"/>
    </source>
</evidence>
<dbReference type="SMART" id="SM00917">
    <property type="entry name" value="LeuA_dimer"/>
    <property type="match status" value="1"/>
</dbReference>
<dbReference type="GO" id="GO:0005739">
    <property type="term" value="C:mitochondrion"/>
    <property type="evidence" value="ECO:0007669"/>
    <property type="project" value="UniProtKB-SubCell"/>
</dbReference>
<feature type="domain" description="Pyruvate carboxyltransferase" evidence="15">
    <location>
        <begin position="33"/>
        <end position="311"/>
    </location>
</feature>
<dbReference type="Pfam" id="PF00682">
    <property type="entry name" value="HMGL-like"/>
    <property type="match status" value="1"/>
</dbReference>
<keyword evidence="11" id="KW-0479">Metal-binding</keyword>
<dbReference type="Pfam" id="PF22615">
    <property type="entry name" value="IPMS_D2"/>
    <property type="match status" value="1"/>
</dbReference>